<sequence>MNLRPFCIFSLILMSSKDAFALDLQDIKQLKKENLAAIPYSRSVVSFSDNEQVVILDNPRFVVKGQLYDMWSKELISSKNDIYNSINTYPLSQLKINSQQLLESVIRYDSNDIQFTLFINPFDDSNLKFIEEYKKNLSDKSLRVIYTLPSAKNGLTDKYVKQYYSLTCNVPSIKSLADIEVLVKNTPVDKPCSDLAYKTVGLLQFLNINNPPLLVSNKTEKSFNYSVPMDKWLQNN</sequence>
<dbReference type="Proteomes" id="UP000533429">
    <property type="component" value="Unassembled WGS sequence"/>
</dbReference>
<evidence type="ECO:0000313" key="2">
    <source>
        <dbReference type="Proteomes" id="UP000533429"/>
    </source>
</evidence>
<reference evidence="1 2" key="1">
    <citation type="submission" date="2020-06" db="EMBL/GenBank/DDBJ databases">
        <title>Photobacterium damselae subsp. damselae comparative genomics.</title>
        <authorList>
            <person name="Osorio C.R."/>
        </authorList>
    </citation>
    <scope>NUCLEOTIDE SEQUENCE [LARGE SCALE GENOMIC DNA]</scope>
    <source>
        <strain evidence="1 2">TW250/03</strain>
    </source>
</reference>
<dbReference type="AlphaFoldDB" id="A0A850QM34"/>
<organism evidence="1 2">
    <name type="scientific">Photobacterium damselae subsp. damselae</name>
    <name type="common">Listonella damsela</name>
    <dbReference type="NCBI Taxonomy" id="85581"/>
    <lineage>
        <taxon>Bacteria</taxon>
        <taxon>Pseudomonadati</taxon>
        <taxon>Pseudomonadota</taxon>
        <taxon>Gammaproteobacteria</taxon>
        <taxon>Vibrionales</taxon>
        <taxon>Vibrionaceae</taxon>
        <taxon>Photobacterium</taxon>
    </lineage>
</organism>
<evidence type="ECO:0000313" key="1">
    <source>
        <dbReference type="EMBL" id="NVP00687.1"/>
    </source>
</evidence>
<dbReference type="EMBL" id="JABXOR010000670">
    <property type="protein sequence ID" value="NVP00687.1"/>
    <property type="molecule type" value="Genomic_DNA"/>
</dbReference>
<comment type="caution">
    <text evidence="1">The sequence shown here is derived from an EMBL/GenBank/DDBJ whole genome shotgun (WGS) entry which is preliminary data.</text>
</comment>
<proteinExistence type="predicted"/>
<name>A0A850QM34_PHODD</name>
<gene>
    <name evidence="1" type="ORF">HWA77_10735</name>
</gene>
<protein>
    <submittedName>
        <fullName evidence="1">Uncharacterized protein</fullName>
    </submittedName>
</protein>
<accession>A0A850QM34</accession>